<dbReference type="Proteomes" id="UP000054783">
    <property type="component" value="Unassembled WGS sequence"/>
</dbReference>
<protein>
    <submittedName>
        <fullName evidence="1">Uncharacterized protein</fullName>
    </submittedName>
</protein>
<organism evidence="1 2">
    <name type="scientific">Trichinella patagoniensis</name>
    <dbReference type="NCBI Taxonomy" id="990121"/>
    <lineage>
        <taxon>Eukaryota</taxon>
        <taxon>Metazoa</taxon>
        <taxon>Ecdysozoa</taxon>
        <taxon>Nematoda</taxon>
        <taxon>Enoplea</taxon>
        <taxon>Dorylaimia</taxon>
        <taxon>Trichinellida</taxon>
        <taxon>Trichinellidae</taxon>
        <taxon>Trichinella</taxon>
    </lineage>
</organism>
<dbReference type="AlphaFoldDB" id="A0A0V0YQP7"/>
<dbReference type="EMBL" id="JYDQ01003827">
    <property type="protein sequence ID" value="KRY02448.1"/>
    <property type="molecule type" value="Genomic_DNA"/>
</dbReference>
<reference evidence="1 2" key="1">
    <citation type="submission" date="2015-01" db="EMBL/GenBank/DDBJ databases">
        <title>Evolution of Trichinella species and genotypes.</title>
        <authorList>
            <person name="Korhonen P.K."/>
            <person name="Edoardo P."/>
            <person name="Giuseppe L.R."/>
            <person name="Gasser R.B."/>
        </authorList>
    </citation>
    <scope>NUCLEOTIDE SEQUENCE [LARGE SCALE GENOMIC DNA]</scope>
    <source>
        <strain evidence="1">ISS2496</strain>
    </source>
</reference>
<comment type="caution">
    <text evidence="1">The sequence shown here is derived from an EMBL/GenBank/DDBJ whole genome shotgun (WGS) entry which is preliminary data.</text>
</comment>
<sequence length="55" mass="6684">MAYKISELHYKQLTSGRPKYSLSIRRLSRVNFDPEIYSIIRYHYIDHLCMVLLNH</sequence>
<gene>
    <name evidence="1" type="ORF">T12_7207</name>
</gene>
<evidence type="ECO:0000313" key="2">
    <source>
        <dbReference type="Proteomes" id="UP000054783"/>
    </source>
</evidence>
<proteinExistence type="predicted"/>
<evidence type="ECO:0000313" key="1">
    <source>
        <dbReference type="EMBL" id="KRY02448.1"/>
    </source>
</evidence>
<accession>A0A0V0YQP7</accession>
<keyword evidence="2" id="KW-1185">Reference proteome</keyword>
<name>A0A0V0YQP7_9BILA</name>